<sequence length="57" mass="6499">MSISNYAQNLLKFLVENLDLGDRTIMPNLQQINLPKLGYPFQSGRNGQQNSASYQLR</sequence>
<dbReference type="EMBL" id="CADCTZ010001801">
    <property type="protein sequence ID" value="CAA9419358.1"/>
    <property type="molecule type" value="Genomic_DNA"/>
</dbReference>
<accession>A0A6J4PLH0</accession>
<gene>
    <name evidence="2" type="ORF">AVDCRST_MAG84-7052</name>
</gene>
<feature type="compositionally biased region" description="Polar residues" evidence="1">
    <location>
        <begin position="43"/>
        <end position="57"/>
    </location>
</feature>
<organism evidence="2">
    <name type="scientific">uncultured Microcoleus sp</name>
    <dbReference type="NCBI Taxonomy" id="259945"/>
    <lineage>
        <taxon>Bacteria</taxon>
        <taxon>Bacillati</taxon>
        <taxon>Cyanobacteriota</taxon>
        <taxon>Cyanophyceae</taxon>
        <taxon>Oscillatoriophycideae</taxon>
        <taxon>Oscillatoriales</taxon>
        <taxon>Microcoleaceae</taxon>
        <taxon>Microcoleus</taxon>
        <taxon>environmental samples</taxon>
    </lineage>
</organism>
<evidence type="ECO:0000256" key="1">
    <source>
        <dbReference type="SAM" id="MobiDB-lite"/>
    </source>
</evidence>
<proteinExistence type="predicted"/>
<feature type="region of interest" description="Disordered" evidence="1">
    <location>
        <begin position="38"/>
        <end position="57"/>
    </location>
</feature>
<dbReference type="AlphaFoldDB" id="A0A6J4PLH0"/>
<reference evidence="2" key="1">
    <citation type="submission" date="2020-02" db="EMBL/GenBank/DDBJ databases">
        <authorList>
            <person name="Meier V. D."/>
        </authorList>
    </citation>
    <scope>NUCLEOTIDE SEQUENCE</scope>
    <source>
        <strain evidence="2">AVDCRST_MAG84</strain>
    </source>
</reference>
<evidence type="ECO:0000313" key="2">
    <source>
        <dbReference type="EMBL" id="CAA9419358.1"/>
    </source>
</evidence>
<name>A0A6J4PLH0_9CYAN</name>
<protein>
    <submittedName>
        <fullName evidence="2">Uncharacterized protein</fullName>
    </submittedName>
</protein>